<proteinExistence type="predicted"/>
<keyword evidence="2" id="KW-1185">Reference proteome</keyword>
<gene>
    <name evidence="1" type="ORF">ACFOMD_16805</name>
</gene>
<dbReference type="EMBL" id="JBHRXV010000012">
    <property type="protein sequence ID" value="MFC3714231.1"/>
    <property type="molecule type" value="Genomic_DNA"/>
</dbReference>
<reference evidence="2" key="1">
    <citation type="journal article" date="2019" name="Int. J. Syst. Evol. Microbiol.">
        <title>The Global Catalogue of Microorganisms (GCM) 10K type strain sequencing project: providing services to taxonomists for standard genome sequencing and annotation.</title>
        <authorList>
            <consortium name="The Broad Institute Genomics Platform"/>
            <consortium name="The Broad Institute Genome Sequencing Center for Infectious Disease"/>
            <person name="Wu L."/>
            <person name="Ma J."/>
        </authorList>
    </citation>
    <scope>NUCLEOTIDE SEQUENCE [LARGE SCALE GENOMIC DNA]</scope>
    <source>
        <strain evidence="2">KCTC 42644</strain>
    </source>
</reference>
<accession>A0ABV7XE80</accession>
<protein>
    <submittedName>
        <fullName evidence="1">Ribonuclease</fullName>
    </submittedName>
</protein>
<dbReference type="RefSeq" id="WP_380863523.1">
    <property type="nucleotide sequence ID" value="NZ_JBHRXV010000012.1"/>
</dbReference>
<sequence>MSSEIILERGIGELRAARVENGRIAELHIERDGTGLRAGAIVEGRLTRILLAEQRGIVSAGGEDALIEPLPRGVTEGAKLLVEVLREAIPEAGRAKLAKVRASEGPVREAPTLLDRLRATNLLIREVSPAAPDLLENAGWSEAVEEAATGVAAFNGGLLTISPTPAMTVIDVDGALPPPELAVAGAGAAARAIRRFGLAGSIGIDLPTVGDKAVRQRAAEAIDAELPPPFERTAVNGFGFVQIVRPRARPSIVELLQGDPAASAALALLRRGEREAGVGPRTLVAAPGIIGWLEARPALTAELARRLGVAVGLRADPRLAISASHVDVRPR</sequence>
<evidence type="ECO:0000313" key="1">
    <source>
        <dbReference type="EMBL" id="MFC3714231.1"/>
    </source>
</evidence>
<evidence type="ECO:0000313" key="2">
    <source>
        <dbReference type="Proteomes" id="UP001595615"/>
    </source>
</evidence>
<organism evidence="1 2">
    <name type="scientific">Sphingoaurantiacus capsulatus</name>
    <dbReference type="NCBI Taxonomy" id="1771310"/>
    <lineage>
        <taxon>Bacteria</taxon>
        <taxon>Pseudomonadati</taxon>
        <taxon>Pseudomonadota</taxon>
        <taxon>Alphaproteobacteria</taxon>
        <taxon>Sphingomonadales</taxon>
        <taxon>Sphingosinicellaceae</taxon>
        <taxon>Sphingoaurantiacus</taxon>
    </lineage>
</organism>
<name>A0ABV7XE80_9SPHN</name>
<dbReference type="Proteomes" id="UP001595615">
    <property type="component" value="Unassembled WGS sequence"/>
</dbReference>
<comment type="caution">
    <text evidence="1">The sequence shown here is derived from an EMBL/GenBank/DDBJ whole genome shotgun (WGS) entry which is preliminary data.</text>
</comment>